<keyword evidence="5" id="KW-0805">Transcription regulation</keyword>
<dbReference type="InterPro" id="IPR007634">
    <property type="entry name" value="RNA_pol_sigma_54_DNA-bd"/>
</dbReference>
<dbReference type="PANTHER" id="PTHR32248">
    <property type="entry name" value="RNA POLYMERASE SIGMA-54 FACTOR"/>
    <property type="match status" value="1"/>
</dbReference>
<dbReference type="GO" id="GO:0003677">
    <property type="term" value="F:DNA binding"/>
    <property type="evidence" value="ECO:0007669"/>
    <property type="project" value="UniProtKB-KW"/>
</dbReference>
<dbReference type="Proteomes" id="UP001149140">
    <property type="component" value="Unassembled WGS sequence"/>
</dbReference>
<keyword evidence="2" id="KW-0240">DNA-directed RNA polymerase</keyword>
<evidence type="ECO:0000256" key="6">
    <source>
        <dbReference type="ARBA" id="ARBA00023082"/>
    </source>
</evidence>
<evidence type="ECO:0000313" key="11">
    <source>
        <dbReference type="EMBL" id="MDA0160872.1"/>
    </source>
</evidence>
<dbReference type="InterPro" id="IPR007046">
    <property type="entry name" value="RNA_pol_sigma_54_core-bd"/>
</dbReference>
<evidence type="ECO:0000256" key="5">
    <source>
        <dbReference type="ARBA" id="ARBA00023015"/>
    </source>
</evidence>
<keyword evidence="8" id="KW-0804">Transcription</keyword>
<dbReference type="PRINTS" id="PR00045">
    <property type="entry name" value="SIGMA54FCT"/>
</dbReference>
<name>A0A9X3MR73_9ACTN</name>
<comment type="caution">
    <text evidence="11">The sequence shown here is derived from an EMBL/GenBank/DDBJ whole genome shotgun (WGS) entry which is preliminary data.</text>
</comment>
<dbReference type="InterPro" id="IPR000394">
    <property type="entry name" value="RNA_pol_sigma_54"/>
</dbReference>
<evidence type="ECO:0000256" key="1">
    <source>
        <dbReference type="ARBA" id="ARBA00008798"/>
    </source>
</evidence>
<keyword evidence="4" id="KW-0548">Nucleotidyltransferase</keyword>
<evidence type="ECO:0000256" key="7">
    <source>
        <dbReference type="ARBA" id="ARBA00023125"/>
    </source>
</evidence>
<dbReference type="Gene3D" id="1.10.10.60">
    <property type="entry name" value="Homeodomain-like"/>
    <property type="match status" value="1"/>
</dbReference>
<keyword evidence="6" id="KW-0731">Sigma factor</keyword>
<dbReference type="GO" id="GO:0016987">
    <property type="term" value="F:sigma factor activity"/>
    <property type="evidence" value="ECO:0007669"/>
    <property type="project" value="UniProtKB-KW"/>
</dbReference>
<dbReference type="Pfam" id="PF04963">
    <property type="entry name" value="Sigma54_CBD"/>
    <property type="match status" value="1"/>
</dbReference>
<evidence type="ECO:0000256" key="2">
    <source>
        <dbReference type="ARBA" id="ARBA00022478"/>
    </source>
</evidence>
<evidence type="ECO:0000313" key="12">
    <source>
        <dbReference type="Proteomes" id="UP001149140"/>
    </source>
</evidence>
<gene>
    <name evidence="11" type="ORF">OM076_11400</name>
</gene>
<sequence length="414" mass="44263">MSSFALQMAMAPRVALEVSPAQIAFSELLAVPCAAMETLIERELCANAALERLDAGECPICRGSWRVRCPVCSVPRRRERATGDIADVAAAEPDAQELLRAAQLETCAADAPIVEAVVDSLDEHGLLDRSCAEIAGELGVGEADVGRVLGVIRSVGPPGVGAADISECLLLQLDALGLDDADLARAVIAGHLPALARGRFSSIARALGVPRARICEVLELIRRRLRPYPAFDGRAAAVTSYVVPDVVVRQGDGGFAVELVEPVMMRLGVRSGAPEASRARAFLAQLHDRWNTLRRVAEYTVERQQDFLTDGPAALRPLTRAEVAAALDLHESTVSRAIAGKHALVPDGTMLPLSRFFGVSGGVDGELRRLLESAVDPLSDQRLTDLLRDAGYPIARRTVAKHRARLGYNAASLR</sequence>
<dbReference type="InterPro" id="IPR038709">
    <property type="entry name" value="RpoN_core-bd_sf"/>
</dbReference>
<evidence type="ECO:0000259" key="10">
    <source>
        <dbReference type="Pfam" id="PF04963"/>
    </source>
</evidence>
<feature type="domain" description="RNA polymerase sigma factor 54 DNA-binding" evidence="9">
    <location>
        <begin position="277"/>
        <end position="411"/>
    </location>
</feature>
<evidence type="ECO:0008006" key="13">
    <source>
        <dbReference type="Google" id="ProtNLM"/>
    </source>
</evidence>
<keyword evidence="3" id="KW-0808">Transferase</keyword>
<dbReference type="GO" id="GO:0006352">
    <property type="term" value="P:DNA-templated transcription initiation"/>
    <property type="evidence" value="ECO:0007669"/>
    <property type="project" value="InterPro"/>
</dbReference>
<evidence type="ECO:0000256" key="8">
    <source>
        <dbReference type="ARBA" id="ARBA00023163"/>
    </source>
</evidence>
<protein>
    <recommendedName>
        <fullName evidence="13">RNA polymerase sigma-54 factor</fullName>
    </recommendedName>
</protein>
<proteinExistence type="inferred from homology"/>
<evidence type="ECO:0000256" key="3">
    <source>
        <dbReference type="ARBA" id="ARBA00022679"/>
    </source>
</evidence>
<organism evidence="11 12">
    <name type="scientific">Solirubrobacter ginsenosidimutans</name>
    <dbReference type="NCBI Taxonomy" id="490573"/>
    <lineage>
        <taxon>Bacteria</taxon>
        <taxon>Bacillati</taxon>
        <taxon>Actinomycetota</taxon>
        <taxon>Thermoleophilia</taxon>
        <taxon>Solirubrobacterales</taxon>
        <taxon>Solirubrobacteraceae</taxon>
        <taxon>Solirubrobacter</taxon>
    </lineage>
</organism>
<dbReference type="GO" id="GO:0016779">
    <property type="term" value="F:nucleotidyltransferase activity"/>
    <property type="evidence" value="ECO:0007669"/>
    <property type="project" value="UniProtKB-KW"/>
</dbReference>
<keyword evidence="7" id="KW-0238">DNA-binding</keyword>
<dbReference type="PANTHER" id="PTHR32248:SF4">
    <property type="entry name" value="RNA POLYMERASE SIGMA-54 FACTOR"/>
    <property type="match status" value="1"/>
</dbReference>
<reference evidence="11" key="1">
    <citation type="submission" date="2022-10" db="EMBL/GenBank/DDBJ databases">
        <title>The WGS of Solirubrobacter ginsenosidimutans DSM 21036.</title>
        <authorList>
            <person name="Jiang Z."/>
        </authorList>
    </citation>
    <scope>NUCLEOTIDE SEQUENCE</scope>
    <source>
        <strain evidence="11">DSM 21036</strain>
    </source>
</reference>
<feature type="domain" description="RNA polymerase sigma factor 54 core-binding" evidence="10">
    <location>
        <begin position="95"/>
        <end position="270"/>
    </location>
</feature>
<dbReference type="Gene3D" id="1.10.10.1330">
    <property type="entry name" value="RNA polymerase sigma-54 factor, core-binding domain"/>
    <property type="match status" value="1"/>
</dbReference>
<dbReference type="GO" id="GO:0000428">
    <property type="term" value="C:DNA-directed RNA polymerase complex"/>
    <property type="evidence" value="ECO:0007669"/>
    <property type="project" value="UniProtKB-KW"/>
</dbReference>
<accession>A0A9X3MR73</accession>
<keyword evidence="12" id="KW-1185">Reference proteome</keyword>
<dbReference type="GO" id="GO:0001216">
    <property type="term" value="F:DNA-binding transcription activator activity"/>
    <property type="evidence" value="ECO:0007669"/>
    <property type="project" value="InterPro"/>
</dbReference>
<evidence type="ECO:0000259" key="9">
    <source>
        <dbReference type="Pfam" id="PF04552"/>
    </source>
</evidence>
<comment type="similarity">
    <text evidence="1">Belongs to the sigma-54 factor family.</text>
</comment>
<evidence type="ECO:0000256" key="4">
    <source>
        <dbReference type="ARBA" id="ARBA00022695"/>
    </source>
</evidence>
<dbReference type="RefSeq" id="WP_270039975.1">
    <property type="nucleotide sequence ID" value="NZ_JAPDOD010000007.1"/>
</dbReference>
<dbReference type="EMBL" id="JAPDOD010000007">
    <property type="protein sequence ID" value="MDA0160872.1"/>
    <property type="molecule type" value="Genomic_DNA"/>
</dbReference>
<dbReference type="AlphaFoldDB" id="A0A9X3MR73"/>
<dbReference type="Pfam" id="PF04552">
    <property type="entry name" value="Sigma54_DBD"/>
    <property type="match status" value="1"/>
</dbReference>
<dbReference type="PROSITE" id="PS50044">
    <property type="entry name" value="SIGMA54_3"/>
    <property type="match status" value="1"/>
</dbReference>